<proteinExistence type="predicted"/>
<reference evidence="1" key="1">
    <citation type="journal article" date="2017" name="Nature">
        <title>The sunflower genome provides insights into oil metabolism, flowering and Asterid evolution.</title>
        <authorList>
            <person name="Badouin H."/>
            <person name="Gouzy J."/>
            <person name="Grassa C.J."/>
            <person name="Murat F."/>
            <person name="Staton S.E."/>
            <person name="Cottret L."/>
            <person name="Lelandais-Briere C."/>
            <person name="Owens G.L."/>
            <person name="Carrere S."/>
            <person name="Mayjonade B."/>
            <person name="Legrand L."/>
            <person name="Gill N."/>
            <person name="Kane N.C."/>
            <person name="Bowers J.E."/>
            <person name="Hubner S."/>
            <person name="Bellec A."/>
            <person name="Berard A."/>
            <person name="Berges H."/>
            <person name="Blanchet N."/>
            <person name="Boniface M.C."/>
            <person name="Brunel D."/>
            <person name="Catrice O."/>
            <person name="Chaidir N."/>
            <person name="Claudel C."/>
            <person name="Donnadieu C."/>
            <person name="Faraut T."/>
            <person name="Fievet G."/>
            <person name="Helmstetter N."/>
            <person name="King M."/>
            <person name="Knapp S.J."/>
            <person name="Lai Z."/>
            <person name="Le Paslier M.C."/>
            <person name="Lippi Y."/>
            <person name="Lorenzon L."/>
            <person name="Mandel J.R."/>
            <person name="Marage G."/>
            <person name="Marchand G."/>
            <person name="Marquand E."/>
            <person name="Bret-Mestries E."/>
            <person name="Morien E."/>
            <person name="Nambeesan S."/>
            <person name="Nguyen T."/>
            <person name="Pegot-Espagnet P."/>
            <person name="Pouilly N."/>
            <person name="Raftis F."/>
            <person name="Sallet E."/>
            <person name="Schiex T."/>
            <person name="Thomas J."/>
            <person name="Vandecasteele C."/>
            <person name="Vares D."/>
            <person name="Vear F."/>
            <person name="Vautrin S."/>
            <person name="Crespi M."/>
            <person name="Mangin B."/>
            <person name="Burke J.M."/>
            <person name="Salse J."/>
            <person name="Munos S."/>
            <person name="Vincourt P."/>
            <person name="Rieseberg L.H."/>
            <person name="Langlade N.B."/>
        </authorList>
    </citation>
    <scope>NUCLEOTIDE SEQUENCE</scope>
    <source>
        <tissue evidence="1">Leaves</tissue>
    </source>
</reference>
<reference evidence="1" key="2">
    <citation type="submission" date="2020-06" db="EMBL/GenBank/DDBJ databases">
        <title>Helianthus annuus Genome sequencing and assembly Release 2.</title>
        <authorList>
            <person name="Gouzy J."/>
            <person name="Langlade N."/>
            <person name="Munos S."/>
        </authorList>
    </citation>
    <scope>NUCLEOTIDE SEQUENCE</scope>
    <source>
        <tissue evidence="1">Leaves</tissue>
    </source>
</reference>
<evidence type="ECO:0000313" key="1">
    <source>
        <dbReference type="EMBL" id="KAF5822863.1"/>
    </source>
</evidence>
<keyword evidence="2" id="KW-1185">Reference proteome</keyword>
<name>A0A9K3P580_HELAN</name>
<comment type="caution">
    <text evidence="1">The sequence shown here is derived from an EMBL/GenBank/DDBJ whole genome shotgun (WGS) entry which is preliminary data.</text>
</comment>
<evidence type="ECO:0000313" key="2">
    <source>
        <dbReference type="Proteomes" id="UP000215914"/>
    </source>
</evidence>
<dbReference type="Proteomes" id="UP000215914">
    <property type="component" value="Unassembled WGS sequence"/>
</dbReference>
<protein>
    <submittedName>
        <fullName evidence="1">Transcription factor B3-Domain family</fullName>
    </submittedName>
</protein>
<sequence>MTMILYFWKYRMILQAYCGEEKFHMESESSSNTRDMDQSNNCPSFLKLIEEDDPLFLSKDNWDKKTEPKGKASVLCDENQSSKVYMDQSNNCPSFLKLIEEDDPLFLPVVAHIDAVEEPTIDEQQDGRVYKFVRMASKDFRLPDNVSRIAKLDSDLKPMTVRLLHLTEQEEFTNRTRREKRGEGFRYALCKWSRFMKRARINEGDTVHFSFDETHQVLNVELVVPHKRSTD</sequence>
<dbReference type="AlphaFoldDB" id="A0A9K3P580"/>
<accession>A0A9K3P580</accession>
<dbReference type="EMBL" id="MNCJ02000316">
    <property type="protein sequence ID" value="KAF5822863.1"/>
    <property type="molecule type" value="Genomic_DNA"/>
</dbReference>
<dbReference type="Gramene" id="mRNA:HanXRQr2_Chr01g0031871">
    <property type="protein sequence ID" value="mRNA:HanXRQr2_Chr01g0031871"/>
    <property type="gene ID" value="HanXRQr2_Chr01g0031871"/>
</dbReference>
<organism evidence="1 2">
    <name type="scientific">Helianthus annuus</name>
    <name type="common">Common sunflower</name>
    <dbReference type="NCBI Taxonomy" id="4232"/>
    <lineage>
        <taxon>Eukaryota</taxon>
        <taxon>Viridiplantae</taxon>
        <taxon>Streptophyta</taxon>
        <taxon>Embryophyta</taxon>
        <taxon>Tracheophyta</taxon>
        <taxon>Spermatophyta</taxon>
        <taxon>Magnoliopsida</taxon>
        <taxon>eudicotyledons</taxon>
        <taxon>Gunneridae</taxon>
        <taxon>Pentapetalae</taxon>
        <taxon>asterids</taxon>
        <taxon>campanulids</taxon>
        <taxon>Asterales</taxon>
        <taxon>Asteraceae</taxon>
        <taxon>Asteroideae</taxon>
        <taxon>Heliantheae alliance</taxon>
        <taxon>Heliantheae</taxon>
        <taxon>Helianthus</taxon>
    </lineage>
</organism>
<gene>
    <name evidence="1" type="ORF">HanXRQr2_Chr01g0031871</name>
</gene>